<keyword evidence="6" id="KW-1185">Reference proteome</keyword>
<evidence type="ECO:0000256" key="2">
    <source>
        <dbReference type="ARBA" id="ARBA00022603"/>
    </source>
</evidence>
<dbReference type="GO" id="GO:0008705">
    <property type="term" value="F:methionine synthase activity"/>
    <property type="evidence" value="ECO:0007669"/>
    <property type="project" value="TreeGrafter"/>
</dbReference>
<dbReference type="GO" id="GO:0032259">
    <property type="term" value="P:methylation"/>
    <property type="evidence" value="ECO:0007669"/>
    <property type="project" value="UniProtKB-KW"/>
</dbReference>
<dbReference type="Proteomes" id="UP000422108">
    <property type="component" value="Chromosome"/>
</dbReference>
<sequence>MFIIGEKINGAIPSVAEAIQKRDADFVRDLALKQVDAGINYLDICAGTKPTEEYDALCWLIDIVQGTTDTPICIDSPDPNMIKRVFPRISQAGIINSVSDEGNKCDILFPLLQNTDWQVIALTCNNDGIPADADTRVHIASELIDKAAGYDISPERLHIDPLVMSLATVSKAMMIFMEAVTRIKTVYPTVKIAAGLSNISYGLPVRKLINQNFLTLALSVGLDTGILDPLNRDLYGTLLAAEALLDKDKHCRKYNNACRTGRIGSIKKIKKEGK</sequence>
<organism evidence="5 6">
    <name type="scientific">Desulfosarcina ovata subsp. ovata</name>
    <dbReference type="NCBI Taxonomy" id="2752305"/>
    <lineage>
        <taxon>Bacteria</taxon>
        <taxon>Pseudomonadati</taxon>
        <taxon>Thermodesulfobacteriota</taxon>
        <taxon>Desulfobacteria</taxon>
        <taxon>Desulfobacterales</taxon>
        <taxon>Desulfosarcinaceae</taxon>
        <taxon>Desulfosarcina</taxon>
    </lineage>
</organism>
<feature type="domain" description="Pterin-binding" evidence="4">
    <location>
        <begin position="1"/>
        <end position="245"/>
    </location>
</feature>
<dbReference type="InterPro" id="IPR050554">
    <property type="entry name" value="Met_Synthase/Corrinoid"/>
</dbReference>
<comment type="similarity">
    <text evidence="1">Belongs to the vitamin-B12 dependent methionine synthase family.</text>
</comment>
<accession>A0A5K8AAR3</accession>
<dbReference type="SUPFAM" id="SSF51717">
    <property type="entry name" value="Dihydropteroate synthetase-like"/>
    <property type="match status" value="1"/>
</dbReference>
<dbReference type="NCBIfam" id="NF005719">
    <property type="entry name" value="PRK07535.1"/>
    <property type="match status" value="1"/>
</dbReference>
<dbReference type="EMBL" id="AP021879">
    <property type="protein sequence ID" value="BBO89134.1"/>
    <property type="molecule type" value="Genomic_DNA"/>
</dbReference>
<protein>
    <submittedName>
        <fullName evidence="5">Methyltetrahydrofolate--corrinoid methyltransferase</fullName>
    </submittedName>
</protein>
<dbReference type="Pfam" id="PF00809">
    <property type="entry name" value="Pterin_bind"/>
    <property type="match status" value="1"/>
</dbReference>
<name>A0A5K8AAR3_9BACT</name>
<dbReference type="InterPro" id="IPR011005">
    <property type="entry name" value="Dihydropteroate_synth-like_sf"/>
</dbReference>
<dbReference type="Gene3D" id="3.20.20.20">
    <property type="entry name" value="Dihydropteroate synthase-like"/>
    <property type="match status" value="1"/>
</dbReference>
<keyword evidence="3 5" id="KW-0808">Transferase</keyword>
<dbReference type="PANTHER" id="PTHR45833">
    <property type="entry name" value="METHIONINE SYNTHASE"/>
    <property type="match status" value="1"/>
</dbReference>
<proteinExistence type="inferred from homology"/>
<dbReference type="GO" id="GO:0005829">
    <property type="term" value="C:cytosol"/>
    <property type="evidence" value="ECO:0007669"/>
    <property type="project" value="TreeGrafter"/>
</dbReference>
<dbReference type="PANTHER" id="PTHR45833:SF2">
    <property type="entry name" value="BIFUNCTIONAL HOMOCYSTEINE S-METHYLTRANSFERASE_5,10-METHYLENETETRAHYDROFOLATE REDUCTASE"/>
    <property type="match status" value="1"/>
</dbReference>
<evidence type="ECO:0000256" key="1">
    <source>
        <dbReference type="ARBA" id="ARBA00010398"/>
    </source>
</evidence>
<reference evidence="5 6" key="1">
    <citation type="submission" date="2019-11" db="EMBL/GenBank/DDBJ databases">
        <title>Comparative genomics of hydrocarbon-degrading Desulfosarcina strains.</title>
        <authorList>
            <person name="Watanabe M."/>
            <person name="Kojima H."/>
            <person name="Fukui M."/>
        </authorList>
    </citation>
    <scope>NUCLEOTIDE SEQUENCE [LARGE SCALE GENOMIC DNA]</scope>
    <source>
        <strain evidence="6">oXyS1</strain>
    </source>
</reference>
<evidence type="ECO:0000313" key="6">
    <source>
        <dbReference type="Proteomes" id="UP000422108"/>
    </source>
</evidence>
<dbReference type="RefSeq" id="WP_155310365.1">
    <property type="nucleotide sequence ID" value="NZ_AP021879.1"/>
</dbReference>
<dbReference type="GO" id="GO:0042558">
    <property type="term" value="P:pteridine-containing compound metabolic process"/>
    <property type="evidence" value="ECO:0007669"/>
    <property type="project" value="InterPro"/>
</dbReference>
<keyword evidence="2 5" id="KW-0489">Methyltransferase</keyword>
<evidence type="ECO:0000259" key="4">
    <source>
        <dbReference type="PROSITE" id="PS50972"/>
    </source>
</evidence>
<dbReference type="PROSITE" id="PS50972">
    <property type="entry name" value="PTERIN_BINDING"/>
    <property type="match status" value="1"/>
</dbReference>
<evidence type="ECO:0000256" key="3">
    <source>
        <dbReference type="ARBA" id="ARBA00022679"/>
    </source>
</evidence>
<dbReference type="InterPro" id="IPR000489">
    <property type="entry name" value="Pterin-binding_dom"/>
</dbReference>
<gene>
    <name evidence="5" type="ORF">DSCOOX_23140</name>
</gene>
<dbReference type="AlphaFoldDB" id="A0A5K8AAR3"/>
<evidence type="ECO:0000313" key="5">
    <source>
        <dbReference type="EMBL" id="BBO89134.1"/>
    </source>
</evidence>